<dbReference type="EMBL" id="JBHLYQ010000004">
    <property type="protein sequence ID" value="MFC0080742.1"/>
    <property type="molecule type" value="Genomic_DNA"/>
</dbReference>
<protein>
    <submittedName>
        <fullName evidence="7">Heterodisulfide reductase-related iron-sulfur binding cluster</fullName>
    </submittedName>
</protein>
<dbReference type="InterPro" id="IPR051460">
    <property type="entry name" value="HdrC_iron-sulfur_subunit"/>
</dbReference>
<evidence type="ECO:0000256" key="1">
    <source>
        <dbReference type="ARBA" id="ARBA00022485"/>
    </source>
</evidence>
<dbReference type="PROSITE" id="PS00198">
    <property type="entry name" value="4FE4S_FER_1"/>
    <property type="match status" value="1"/>
</dbReference>
<keyword evidence="8" id="KW-1185">Reference proteome</keyword>
<keyword evidence="1" id="KW-0004">4Fe-4S</keyword>
<dbReference type="PANTHER" id="PTHR43255">
    <property type="entry name" value="IRON-SULFUR-BINDING OXIDOREDUCTASE FADF-RELATED-RELATED"/>
    <property type="match status" value="1"/>
</dbReference>
<dbReference type="Proteomes" id="UP001589788">
    <property type="component" value="Unassembled WGS sequence"/>
</dbReference>
<dbReference type="Pfam" id="PF02754">
    <property type="entry name" value="CCG"/>
    <property type="match status" value="2"/>
</dbReference>
<keyword evidence="2" id="KW-0479">Metal-binding</keyword>
<name>A0ABV6C3B5_9ACTN</name>
<dbReference type="SUPFAM" id="SSF46548">
    <property type="entry name" value="alpha-helical ferredoxin"/>
    <property type="match status" value="1"/>
</dbReference>
<accession>A0ABV6C3B5</accession>
<comment type="caution">
    <text evidence="7">The sequence shown here is derived from an EMBL/GenBank/DDBJ whole genome shotgun (WGS) entry which is preliminary data.</text>
</comment>
<feature type="domain" description="4Fe-4S ferredoxin-type" evidence="6">
    <location>
        <begin position="56"/>
        <end position="88"/>
    </location>
</feature>
<dbReference type="PANTHER" id="PTHR43255:SF1">
    <property type="entry name" value="IRON-SULFUR-BINDING OXIDOREDUCTASE FADF-RELATED"/>
    <property type="match status" value="1"/>
</dbReference>
<dbReference type="RefSeq" id="WP_377787252.1">
    <property type="nucleotide sequence ID" value="NZ_JBHLYQ010000004.1"/>
</dbReference>
<evidence type="ECO:0000259" key="6">
    <source>
        <dbReference type="PROSITE" id="PS51379"/>
    </source>
</evidence>
<dbReference type="InterPro" id="IPR017900">
    <property type="entry name" value="4Fe4S_Fe_S_CS"/>
</dbReference>
<dbReference type="Pfam" id="PF13187">
    <property type="entry name" value="Fer4_9"/>
    <property type="match status" value="1"/>
</dbReference>
<organism evidence="7 8">
    <name type="scientific">Aciditerrimonas ferrireducens</name>
    <dbReference type="NCBI Taxonomy" id="667306"/>
    <lineage>
        <taxon>Bacteria</taxon>
        <taxon>Bacillati</taxon>
        <taxon>Actinomycetota</taxon>
        <taxon>Acidimicrobiia</taxon>
        <taxon>Acidimicrobiales</taxon>
        <taxon>Acidimicrobiaceae</taxon>
        <taxon>Aciditerrimonas</taxon>
    </lineage>
</organism>
<evidence type="ECO:0000313" key="8">
    <source>
        <dbReference type="Proteomes" id="UP001589788"/>
    </source>
</evidence>
<evidence type="ECO:0000313" key="7">
    <source>
        <dbReference type="EMBL" id="MFC0080742.1"/>
    </source>
</evidence>
<evidence type="ECO:0000256" key="4">
    <source>
        <dbReference type="ARBA" id="ARBA00023004"/>
    </source>
</evidence>
<evidence type="ECO:0000256" key="5">
    <source>
        <dbReference type="ARBA" id="ARBA00023014"/>
    </source>
</evidence>
<keyword evidence="4" id="KW-0408">Iron</keyword>
<gene>
    <name evidence="7" type="ORF">ACFFRE_01040</name>
</gene>
<dbReference type="InterPro" id="IPR017896">
    <property type="entry name" value="4Fe4S_Fe-S-bd"/>
</dbReference>
<reference evidence="7 8" key="1">
    <citation type="submission" date="2024-09" db="EMBL/GenBank/DDBJ databases">
        <authorList>
            <person name="Sun Q."/>
            <person name="Mori K."/>
        </authorList>
    </citation>
    <scope>NUCLEOTIDE SEQUENCE [LARGE SCALE GENOMIC DNA]</scope>
    <source>
        <strain evidence="7 8">JCM 15389</strain>
    </source>
</reference>
<keyword evidence="5" id="KW-0411">Iron-sulfur</keyword>
<evidence type="ECO:0000256" key="3">
    <source>
        <dbReference type="ARBA" id="ARBA00023002"/>
    </source>
</evidence>
<dbReference type="InterPro" id="IPR004017">
    <property type="entry name" value="Cys_rich_dom"/>
</dbReference>
<proteinExistence type="predicted"/>
<sequence length="441" mass="48579">MPIAGRKEAPVVVEKEVATVASTISGRTTELPANWNRMFEPRVLREHTSSGFAALRAVEGGESLEWCYGCGKCVPVCPVDVVGEYGPRKLHRFVQRGGDLLHDDLLWLCTTCANCLRVCPKEVNMVRVMPAAREQAVGQGAVPRELQDVFEKTFRYGNCLGENPRRRALWTRGAGVPVRVLPQDPQPVDVLFYVEDYWSYHPRGQQAAQAFARVATALGVDFAILGPEERTVGDSQRLAGERGLFEALAEQVMATLAKYQFARIVTPDPHAFNALLKEYPKRGGHYEVLHYTQLLAPLVDRLPMRSDLPPRRVTFHDPCYLGRHNGEYDAPRTLLRAIPGVELVEMARCRENGYCCGGGGGGMWLDGLSGSHTRERLSERRVREAAATGAEVLAVCCPYEVSRFEDAAKSTGNEQLVVRDIVELLDEAMVKSADGGGGDGA</sequence>
<dbReference type="Gene3D" id="1.10.1060.10">
    <property type="entry name" value="Alpha-helical ferredoxin"/>
    <property type="match status" value="1"/>
</dbReference>
<dbReference type="PROSITE" id="PS51379">
    <property type="entry name" value="4FE4S_FER_2"/>
    <property type="match status" value="1"/>
</dbReference>
<evidence type="ECO:0000256" key="2">
    <source>
        <dbReference type="ARBA" id="ARBA00022723"/>
    </source>
</evidence>
<dbReference type="InterPro" id="IPR009051">
    <property type="entry name" value="Helical_ferredxn"/>
</dbReference>
<keyword evidence="3" id="KW-0560">Oxidoreductase</keyword>